<dbReference type="VEuPathDB" id="FungiDB:AAP_02919"/>
<evidence type="ECO:0000256" key="2">
    <source>
        <dbReference type="ARBA" id="ARBA00022475"/>
    </source>
</evidence>
<evidence type="ECO:0000313" key="10">
    <source>
        <dbReference type="Proteomes" id="UP000242877"/>
    </source>
</evidence>
<keyword evidence="4 7" id="KW-1133">Transmembrane helix</keyword>
<dbReference type="Proteomes" id="UP000242877">
    <property type="component" value="Unassembled WGS sequence"/>
</dbReference>
<dbReference type="InterPro" id="IPR052053">
    <property type="entry name" value="IM_YidH-like"/>
</dbReference>
<evidence type="ECO:0000256" key="7">
    <source>
        <dbReference type="SAM" id="Phobius"/>
    </source>
</evidence>
<evidence type="ECO:0000256" key="3">
    <source>
        <dbReference type="ARBA" id="ARBA00022692"/>
    </source>
</evidence>
<keyword evidence="3 7" id="KW-0812">Transmembrane</keyword>
<reference evidence="9 10" key="1">
    <citation type="journal article" date="2016" name="Genome Biol. Evol.">
        <title>Divergent and convergent evolution of fungal pathogenicity.</title>
        <authorList>
            <person name="Shang Y."/>
            <person name="Xiao G."/>
            <person name="Zheng P."/>
            <person name="Cen K."/>
            <person name="Zhan S."/>
            <person name="Wang C."/>
        </authorList>
    </citation>
    <scope>NUCLEOTIDE SEQUENCE [LARGE SCALE GENOMIC DNA]</scope>
    <source>
        <strain evidence="9 10">ARSEF 7405</strain>
    </source>
</reference>
<feature type="transmembrane region" description="Helical" evidence="7">
    <location>
        <begin position="104"/>
        <end position="125"/>
    </location>
</feature>
<dbReference type="OrthoDB" id="199599at2759"/>
<organism evidence="9 10">
    <name type="scientific">Ascosphaera apis ARSEF 7405</name>
    <dbReference type="NCBI Taxonomy" id="392613"/>
    <lineage>
        <taxon>Eukaryota</taxon>
        <taxon>Fungi</taxon>
        <taxon>Dikarya</taxon>
        <taxon>Ascomycota</taxon>
        <taxon>Pezizomycotina</taxon>
        <taxon>Eurotiomycetes</taxon>
        <taxon>Eurotiomycetidae</taxon>
        <taxon>Onygenales</taxon>
        <taxon>Ascosphaeraceae</taxon>
        <taxon>Ascosphaera</taxon>
    </lineage>
</organism>
<dbReference type="EMBL" id="AZGZ01000011">
    <property type="protein sequence ID" value="KZZ92264.1"/>
    <property type="molecule type" value="Genomic_DNA"/>
</dbReference>
<gene>
    <name evidence="9" type="ORF">AAP_02919</name>
</gene>
<comment type="caution">
    <text evidence="9">The sequence shown here is derived from an EMBL/GenBank/DDBJ whole genome shotgun (WGS) entry which is preliminary data.</text>
</comment>
<keyword evidence="10" id="KW-1185">Reference proteome</keyword>
<evidence type="ECO:0000313" key="9">
    <source>
        <dbReference type="EMBL" id="KZZ92264.1"/>
    </source>
</evidence>
<feature type="compositionally biased region" description="Basic and acidic residues" evidence="6">
    <location>
        <begin position="8"/>
        <end position="20"/>
    </location>
</feature>
<sequence>MTSRRHSQHSESLHSSHLDARASAGSLEGTPINDQRRSLPNYSAVDSLRRYLEESSGSEVDEQRIPHAKGGWTWFRSLCRQFSSLELENKGSVARDHLALERTFLAWLRTSLAFASIGVAVTQLFRLNNATTLPSDPSVPASKTDKGDGSVQRISRIGKPLGCTFIAIAILVLLVGFRRYFAGQYWIVRGKFPASRGSITLIAFVAGALIVASLAVILAISPGVLRT</sequence>
<evidence type="ECO:0000256" key="4">
    <source>
        <dbReference type="ARBA" id="ARBA00022989"/>
    </source>
</evidence>
<dbReference type="AlphaFoldDB" id="A0A167Z761"/>
<evidence type="ECO:0000259" key="8">
    <source>
        <dbReference type="Pfam" id="PF02656"/>
    </source>
</evidence>
<dbReference type="GO" id="GO:0005886">
    <property type="term" value="C:plasma membrane"/>
    <property type="evidence" value="ECO:0007669"/>
    <property type="project" value="UniProtKB-SubCell"/>
</dbReference>
<evidence type="ECO:0000256" key="1">
    <source>
        <dbReference type="ARBA" id="ARBA00004651"/>
    </source>
</evidence>
<accession>A0A167Z761</accession>
<evidence type="ECO:0000256" key="6">
    <source>
        <dbReference type="SAM" id="MobiDB-lite"/>
    </source>
</evidence>
<dbReference type="InterPro" id="IPR003807">
    <property type="entry name" value="DUF202"/>
</dbReference>
<evidence type="ECO:0000256" key="5">
    <source>
        <dbReference type="ARBA" id="ARBA00023136"/>
    </source>
</evidence>
<dbReference type="PANTHER" id="PTHR34187">
    <property type="entry name" value="FGR18P"/>
    <property type="match status" value="1"/>
</dbReference>
<feature type="transmembrane region" description="Helical" evidence="7">
    <location>
        <begin position="198"/>
        <end position="220"/>
    </location>
</feature>
<feature type="transmembrane region" description="Helical" evidence="7">
    <location>
        <begin position="157"/>
        <end position="177"/>
    </location>
</feature>
<dbReference type="PANTHER" id="PTHR34187:SF2">
    <property type="entry name" value="DUF202 DOMAIN-CONTAINING PROTEIN"/>
    <property type="match status" value="1"/>
</dbReference>
<comment type="subcellular location">
    <subcellularLocation>
        <location evidence="1">Cell membrane</location>
        <topology evidence="1">Multi-pass membrane protein</topology>
    </subcellularLocation>
</comment>
<keyword evidence="2" id="KW-1003">Cell membrane</keyword>
<keyword evidence="5 7" id="KW-0472">Membrane</keyword>
<feature type="region of interest" description="Disordered" evidence="6">
    <location>
        <begin position="1"/>
        <end position="39"/>
    </location>
</feature>
<dbReference type="Pfam" id="PF02656">
    <property type="entry name" value="DUF202"/>
    <property type="match status" value="1"/>
</dbReference>
<name>A0A167Z761_9EURO</name>
<feature type="domain" description="DUF202" evidence="8">
    <location>
        <begin position="95"/>
        <end position="182"/>
    </location>
</feature>
<protein>
    <submittedName>
        <fullName evidence="9">PF02656 domain protein</fullName>
    </submittedName>
</protein>
<proteinExistence type="predicted"/>